<protein>
    <submittedName>
        <fullName evidence="7">Putative pyruvate formate lyase activating enzyme</fullName>
    </submittedName>
</protein>
<feature type="binding site" evidence="5">
    <location>
        <position position="87"/>
    </location>
    <ligand>
        <name>[4Fe-4S] cluster</name>
        <dbReference type="ChEBI" id="CHEBI:49883"/>
        <note>4Fe-4S-S-AdoMet</note>
    </ligand>
</feature>
<proteinExistence type="predicted"/>
<dbReference type="InterPro" id="IPR040085">
    <property type="entry name" value="MJ0674-like"/>
</dbReference>
<gene>
    <name evidence="7" type="ORF">JGI23_01412</name>
</gene>
<keyword evidence="3 5" id="KW-0408">Iron</keyword>
<evidence type="ECO:0000256" key="4">
    <source>
        <dbReference type="ARBA" id="ARBA00023014"/>
    </source>
</evidence>
<comment type="cofactor">
    <cofactor evidence="5">
        <name>[4Fe-4S] cluster</name>
        <dbReference type="ChEBI" id="CHEBI:49883"/>
    </cofactor>
    <text evidence="5">Binds 1 [4Fe-4S] cluster. The cluster is coordinated with 3 cysteines and an exchangeable S-adenosyl-L-methionine.</text>
</comment>
<evidence type="ECO:0000256" key="1">
    <source>
        <dbReference type="ARBA" id="ARBA00022691"/>
    </source>
</evidence>
<reference evidence="8" key="1">
    <citation type="submission" date="2015-11" db="EMBL/GenBank/DDBJ databases">
        <authorList>
            <person name="Varghese N."/>
        </authorList>
    </citation>
    <scope>NUCLEOTIDE SEQUENCE [LARGE SCALE GENOMIC DNA]</scope>
    <source>
        <strain evidence="8">JGI-23</strain>
    </source>
</reference>
<keyword evidence="7" id="KW-0670">Pyruvate</keyword>
<feature type="binding site" evidence="5">
    <location>
        <position position="83"/>
    </location>
    <ligand>
        <name>[4Fe-4S] cluster</name>
        <dbReference type="ChEBI" id="CHEBI:49883"/>
        <note>4Fe-4S-S-AdoMet</note>
    </ligand>
</feature>
<feature type="domain" description="Radical SAM core" evidence="6">
    <location>
        <begin position="78"/>
        <end position="210"/>
    </location>
</feature>
<dbReference type="InterPro" id="IPR016431">
    <property type="entry name" value="Pyrv-formate_lyase-activ_prd"/>
</dbReference>
<dbReference type="PIRSF" id="PIRSF004869">
    <property type="entry name" value="PflX_prd"/>
    <property type="match status" value="1"/>
</dbReference>
<sequence>MFVPSYVKLYESGELKRRVEILESMLEKCNICPHNCGVNRLKNEIARCYSGYKPIVSAYVPHFGEEPLLVGVNGAGNIFFGNCNLRCVYCQNYQISQNWKVEIKNEVTFEQLADIMIELQDKGCHNIGLVSPTHFVPQIVKALYIAVENGLRIPLVYNTNAYDSVEVLRLLDGIVDIYLPDIKYSSDEMAWRYSKIPNYVKYSRMAIKEMHRQVGSELVIEDGVLKRGLIIRHLILPNDIAGSEESLRWIAEEIGTEVTLSIMSQYYPTNKAFNYPLISRRIMFSEYVAVLDLLDKFGFENGWIQDFDESPDFYRPDFSDREEPFKDRLKFRTTTG</sequence>
<evidence type="ECO:0000256" key="2">
    <source>
        <dbReference type="ARBA" id="ARBA00022723"/>
    </source>
</evidence>
<evidence type="ECO:0000313" key="8">
    <source>
        <dbReference type="Proteomes" id="UP000199197"/>
    </source>
</evidence>
<evidence type="ECO:0000313" key="7">
    <source>
        <dbReference type="EMBL" id="CUT03149.1"/>
    </source>
</evidence>
<keyword evidence="1 5" id="KW-0949">S-adenosyl-L-methionine</keyword>
<dbReference type="InterPro" id="IPR013785">
    <property type="entry name" value="Aldolase_TIM"/>
</dbReference>
<organism evidence="7 8">
    <name type="scientific">Candidatus Chryseopegocella kryptomonas</name>
    <dbReference type="NCBI Taxonomy" id="1633643"/>
    <lineage>
        <taxon>Bacteria</taxon>
        <taxon>Pseudomonadati</taxon>
        <taxon>Candidatus Kryptoniota</taxon>
        <taxon>Candidatus Chryseopegocella</taxon>
    </lineage>
</organism>
<dbReference type="PANTHER" id="PTHR43075">
    <property type="entry name" value="FORMATE LYASE ACTIVATING ENZYME, PUTATIVE (AFU_ORTHOLOGUE AFUA_2G15630)-RELATED"/>
    <property type="match status" value="1"/>
</dbReference>
<dbReference type="OrthoDB" id="9781783at2"/>
<evidence type="ECO:0000259" key="6">
    <source>
        <dbReference type="Pfam" id="PF04055"/>
    </source>
</evidence>
<dbReference type="InterPro" id="IPR007197">
    <property type="entry name" value="rSAM"/>
</dbReference>
<dbReference type="GO" id="GO:0016829">
    <property type="term" value="F:lyase activity"/>
    <property type="evidence" value="ECO:0007669"/>
    <property type="project" value="UniProtKB-KW"/>
</dbReference>
<dbReference type="GO" id="GO:0051536">
    <property type="term" value="F:iron-sulfur cluster binding"/>
    <property type="evidence" value="ECO:0007669"/>
    <property type="project" value="UniProtKB-KW"/>
</dbReference>
<dbReference type="SFLD" id="SFLDG01099">
    <property type="entry name" value="Uncharacterised_Radical_SAM_Su"/>
    <property type="match status" value="1"/>
</dbReference>
<evidence type="ECO:0000256" key="5">
    <source>
        <dbReference type="PIRSR" id="PIRSR004869-50"/>
    </source>
</evidence>
<keyword evidence="2 5" id="KW-0479">Metal-binding</keyword>
<dbReference type="EMBL" id="CZVW01000015">
    <property type="protein sequence ID" value="CUT03149.1"/>
    <property type="molecule type" value="Genomic_DNA"/>
</dbReference>
<keyword evidence="4 5" id="KW-0411">Iron-sulfur</keyword>
<keyword evidence="8" id="KW-1185">Reference proteome</keyword>
<name>A0A0P1NVP5_9BACT</name>
<keyword evidence="7" id="KW-0456">Lyase</keyword>
<accession>A0A0P1NVP5</accession>
<dbReference type="Proteomes" id="UP000199197">
    <property type="component" value="Unassembled WGS sequence"/>
</dbReference>
<dbReference type="GO" id="GO:0046872">
    <property type="term" value="F:metal ion binding"/>
    <property type="evidence" value="ECO:0007669"/>
    <property type="project" value="UniProtKB-KW"/>
</dbReference>
<dbReference type="AlphaFoldDB" id="A0A0P1NVP5"/>
<dbReference type="InterPro" id="IPR058240">
    <property type="entry name" value="rSAM_sf"/>
</dbReference>
<dbReference type="SFLD" id="SFLDS00029">
    <property type="entry name" value="Radical_SAM"/>
    <property type="match status" value="1"/>
</dbReference>
<feature type="binding site" evidence="5">
    <location>
        <position position="90"/>
    </location>
    <ligand>
        <name>[4Fe-4S] cluster</name>
        <dbReference type="ChEBI" id="CHEBI:49883"/>
        <note>4Fe-4S-S-AdoMet</note>
    </ligand>
</feature>
<dbReference type="Pfam" id="PF04055">
    <property type="entry name" value="Radical_SAM"/>
    <property type="match status" value="1"/>
</dbReference>
<dbReference type="Gene3D" id="3.20.20.70">
    <property type="entry name" value="Aldolase class I"/>
    <property type="match status" value="1"/>
</dbReference>
<evidence type="ECO:0000256" key="3">
    <source>
        <dbReference type="ARBA" id="ARBA00023004"/>
    </source>
</evidence>
<dbReference type="PANTHER" id="PTHR43075:SF1">
    <property type="entry name" value="FORMATE LYASE ACTIVATING ENZYME, PUTATIVE (AFU_ORTHOLOGUE AFUA_2G15630)-RELATED"/>
    <property type="match status" value="1"/>
</dbReference>
<dbReference type="SUPFAM" id="SSF102114">
    <property type="entry name" value="Radical SAM enzymes"/>
    <property type="match status" value="1"/>
</dbReference>
<dbReference type="RefSeq" id="WP_092350301.1">
    <property type="nucleotide sequence ID" value="NZ_CZVW01000015.1"/>
</dbReference>
<dbReference type="CDD" id="cd01335">
    <property type="entry name" value="Radical_SAM"/>
    <property type="match status" value="1"/>
</dbReference>